<feature type="compositionally biased region" description="Pro residues" evidence="1">
    <location>
        <begin position="193"/>
        <end position="209"/>
    </location>
</feature>
<gene>
    <name evidence="2" type="ORF">HETSPECPRED_007193</name>
</gene>
<keyword evidence="3" id="KW-1185">Reference proteome</keyword>
<dbReference type="OrthoDB" id="5389734at2759"/>
<name>A0A8H3EJ30_9LECA</name>
<reference evidence="2" key="1">
    <citation type="submission" date="2021-03" db="EMBL/GenBank/DDBJ databases">
        <authorList>
            <person name="Tagirdzhanova G."/>
        </authorList>
    </citation>
    <scope>NUCLEOTIDE SEQUENCE</scope>
</reference>
<proteinExistence type="predicted"/>
<evidence type="ECO:0000256" key="1">
    <source>
        <dbReference type="SAM" id="MobiDB-lite"/>
    </source>
</evidence>
<evidence type="ECO:0000313" key="2">
    <source>
        <dbReference type="EMBL" id="CAF9907636.1"/>
    </source>
</evidence>
<feature type="region of interest" description="Disordered" evidence="1">
    <location>
        <begin position="1"/>
        <end position="151"/>
    </location>
</feature>
<dbReference type="AlphaFoldDB" id="A0A8H3EJ30"/>
<organism evidence="2 3">
    <name type="scientific">Heterodermia speciosa</name>
    <dbReference type="NCBI Taxonomy" id="116794"/>
    <lineage>
        <taxon>Eukaryota</taxon>
        <taxon>Fungi</taxon>
        <taxon>Dikarya</taxon>
        <taxon>Ascomycota</taxon>
        <taxon>Pezizomycotina</taxon>
        <taxon>Lecanoromycetes</taxon>
        <taxon>OSLEUM clade</taxon>
        <taxon>Lecanoromycetidae</taxon>
        <taxon>Caliciales</taxon>
        <taxon>Physciaceae</taxon>
        <taxon>Heterodermia</taxon>
    </lineage>
</organism>
<dbReference type="Proteomes" id="UP000664521">
    <property type="component" value="Unassembled WGS sequence"/>
</dbReference>
<feature type="compositionally biased region" description="Low complexity" evidence="1">
    <location>
        <begin position="369"/>
        <end position="380"/>
    </location>
</feature>
<feature type="compositionally biased region" description="Acidic residues" evidence="1">
    <location>
        <begin position="70"/>
        <end position="80"/>
    </location>
</feature>
<comment type="caution">
    <text evidence="2">The sequence shown here is derived from an EMBL/GenBank/DDBJ whole genome shotgun (WGS) entry which is preliminary data.</text>
</comment>
<feature type="compositionally biased region" description="Basic and acidic residues" evidence="1">
    <location>
        <begin position="58"/>
        <end position="69"/>
    </location>
</feature>
<feature type="compositionally biased region" description="Polar residues" evidence="1">
    <location>
        <begin position="108"/>
        <end position="128"/>
    </location>
</feature>
<feature type="region of interest" description="Disordered" evidence="1">
    <location>
        <begin position="428"/>
        <end position="590"/>
    </location>
</feature>
<protein>
    <submittedName>
        <fullName evidence="2">Uncharacterized protein</fullName>
    </submittedName>
</protein>
<feature type="compositionally biased region" description="Low complexity" evidence="1">
    <location>
        <begin position="167"/>
        <end position="178"/>
    </location>
</feature>
<dbReference type="EMBL" id="CAJPDS010000005">
    <property type="protein sequence ID" value="CAF9907636.1"/>
    <property type="molecule type" value="Genomic_DNA"/>
</dbReference>
<feature type="compositionally biased region" description="Basic residues" evidence="1">
    <location>
        <begin position="538"/>
        <end position="551"/>
    </location>
</feature>
<feature type="compositionally biased region" description="Polar residues" evidence="1">
    <location>
        <begin position="340"/>
        <end position="357"/>
    </location>
</feature>
<feature type="region of interest" description="Disordered" evidence="1">
    <location>
        <begin position="166"/>
        <end position="251"/>
    </location>
</feature>
<sequence length="590" mass="63426">MRVSSERVPSIDSSDRGLVTKEPEPLPAVPTRSAVREPSSPKPQPVVTEVASLPEGNKPIKVEGNHGDEIVNDESQEDENERSGPDLPIQNPSMAKTPPPSRSPILTRISSHRITIMSTSDYSQTSPRRSLENLITRETSPELHRNSQGVVPSHKAYGSISFLPVHPLLSPLQDPSDPWEIGNQSESEKDRPQPPPNPPQARIPEPEPIPAQADTDGAVNTSHPLLLAERHTRFATRAAPDFPKVSKDLPLRHYRSSEAFQRARFGPSDEKEVFVPPKRSSSLIYEHIIGQMDNAVDPSSPHGTNLSPPPARSSATPLPLNVTQTQSALNPASRLHLKSSKASIVTGPSSATPSTESAVGESATPPAISRNRSLLSHSRSTPNLLATKASMPLTDSEISKSAHRRKMSTNNTPIYLNPVSSSALIEFLASTPPPSPPGRRAQSPTLLKSRGNYGPVGKHSGPFSIFPSNSRPSSPGGKVLAALNTKLDGPESIPTPTSPATEKRGWKKVFSGSKKSKGGKAGEPSPVLLKEPEPEKYRSKKTSMRKGGHKKQGSEDGNQNGAARESPDGSGFMGVGKDGVWISRKNFLRT</sequence>
<feature type="compositionally biased region" description="Basic and acidic residues" evidence="1">
    <location>
        <begin position="13"/>
        <end position="24"/>
    </location>
</feature>
<feature type="region of interest" description="Disordered" evidence="1">
    <location>
        <begin position="292"/>
        <end position="414"/>
    </location>
</feature>
<feature type="compositionally biased region" description="Polar residues" evidence="1">
    <location>
        <begin position="313"/>
        <end position="330"/>
    </location>
</feature>
<accession>A0A8H3EJ30</accession>
<evidence type="ECO:0000313" key="3">
    <source>
        <dbReference type="Proteomes" id="UP000664521"/>
    </source>
</evidence>